<dbReference type="PROSITE" id="PS51269">
    <property type="entry name" value="COMM"/>
    <property type="match status" value="1"/>
</dbReference>
<organism evidence="11 12">
    <name type="scientific">Scophthalmus maximus</name>
    <name type="common">Turbot</name>
    <name type="synonym">Psetta maxima</name>
    <dbReference type="NCBI Taxonomy" id="52904"/>
    <lineage>
        <taxon>Eukaryota</taxon>
        <taxon>Metazoa</taxon>
        <taxon>Chordata</taxon>
        <taxon>Craniata</taxon>
        <taxon>Vertebrata</taxon>
        <taxon>Euteleostomi</taxon>
        <taxon>Actinopterygii</taxon>
        <taxon>Neopterygii</taxon>
        <taxon>Teleostei</taxon>
        <taxon>Neoteleostei</taxon>
        <taxon>Acanthomorphata</taxon>
        <taxon>Carangaria</taxon>
        <taxon>Pleuronectiformes</taxon>
        <taxon>Pleuronectoidei</taxon>
        <taxon>Scophthalmidae</taxon>
        <taxon>Scophthalmus</taxon>
    </lineage>
</organism>
<dbReference type="PANTHER" id="PTHR11753">
    <property type="entry name" value="ADAPTOR COMPLEXES SMALL SUBUNIT FAMILY"/>
    <property type="match status" value="1"/>
</dbReference>
<evidence type="ECO:0000256" key="9">
    <source>
        <dbReference type="ARBA" id="ARBA00025605"/>
    </source>
</evidence>
<comment type="caution">
    <text evidence="11">The sequence shown here is derived from an EMBL/GenBank/DDBJ whole genome shotgun (WGS) entry which is preliminary data.</text>
</comment>
<dbReference type="Pfam" id="PF07258">
    <property type="entry name" value="COMM_domain"/>
    <property type="match status" value="1"/>
</dbReference>
<evidence type="ECO:0000256" key="5">
    <source>
        <dbReference type="ARBA" id="ARBA00022927"/>
    </source>
</evidence>
<feature type="domain" description="COMM" evidence="10">
    <location>
        <begin position="240"/>
        <end position="324"/>
    </location>
</feature>
<keyword evidence="6" id="KW-0333">Golgi apparatus</keyword>
<comment type="similarity">
    <text evidence="3">Belongs to the adaptor complexes small subunit family.</text>
</comment>
<evidence type="ECO:0000256" key="2">
    <source>
        <dbReference type="ARBA" id="ARBA00004555"/>
    </source>
</evidence>
<dbReference type="FunFam" id="3.30.450.60:FF:000001">
    <property type="entry name" value="AP complex subunit sigma"/>
    <property type="match status" value="1"/>
</dbReference>
<dbReference type="InterPro" id="IPR017920">
    <property type="entry name" value="COMM"/>
</dbReference>
<dbReference type="InterPro" id="IPR011012">
    <property type="entry name" value="Longin-like_dom_sf"/>
</dbReference>
<proteinExistence type="inferred from homology"/>
<evidence type="ECO:0000256" key="3">
    <source>
        <dbReference type="ARBA" id="ARBA00006972"/>
    </source>
</evidence>
<keyword evidence="8" id="KW-0968">Cytoplasmic vesicle</keyword>
<reference evidence="11 12" key="1">
    <citation type="submission" date="2019-06" db="EMBL/GenBank/DDBJ databases">
        <title>Draft genomes of female and male turbot (Scophthalmus maximus).</title>
        <authorList>
            <person name="Xu H."/>
            <person name="Xu X.-W."/>
            <person name="Shao C."/>
            <person name="Chen S."/>
        </authorList>
    </citation>
    <scope>NUCLEOTIDE SEQUENCE [LARGE SCALE GENOMIC DNA]</scope>
    <source>
        <strain evidence="11">Ysfricsl-2016a</strain>
        <tissue evidence="11">Blood</tissue>
    </source>
</reference>
<evidence type="ECO:0000256" key="6">
    <source>
        <dbReference type="ARBA" id="ARBA00023034"/>
    </source>
</evidence>
<dbReference type="InterPro" id="IPR027155">
    <property type="entry name" value="APS3"/>
</dbReference>
<accession>A0A6A4SVD7</accession>
<evidence type="ECO:0000256" key="1">
    <source>
        <dbReference type="ARBA" id="ARBA00004180"/>
    </source>
</evidence>
<evidence type="ECO:0000313" key="11">
    <source>
        <dbReference type="EMBL" id="KAF0034052.1"/>
    </source>
</evidence>
<dbReference type="InterPro" id="IPR016635">
    <property type="entry name" value="AP_complex_ssu"/>
</dbReference>
<dbReference type="AlphaFoldDB" id="A0A6A4SVD7"/>
<evidence type="ECO:0000259" key="10">
    <source>
        <dbReference type="PROSITE" id="PS51269"/>
    </source>
</evidence>
<dbReference type="CDD" id="cd14834">
    <property type="entry name" value="AP3_sigma"/>
    <property type="match status" value="1"/>
</dbReference>
<comment type="subcellular location">
    <subcellularLocation>
        <location evidence="1">Cytoplasmic vesicle membrane</location>
        <topology evidence="1">Peripheral membrane protein</topology>
        <orientation evidence="1">Cytoplasmic side</orientation>
    </subcellularLocation>
    <subcellularLocation>
        <location evidence="2">Golgi apparatus</location>
    </subcellularLocation>
</comment>
<comment type="function">
    <text evidence="9">Part of the AP-3 complex, an adaptor-related complex which is not clathrin-associated. The complex is associated with the Golgi region as well as more peripheral structures. It facilitates the budding of vesicles from the Golgi membrane and may be directly involved in trafficking to lysosomes. In concert with the BLOC-1 complex, AP-3 is required to target cargos into vesicles assembled at cell bodies for delivery into neurites and nerve terminals.</text>
</comment>
<protein>
    <recommendedName>
        <fullName evidence="10">COMM domain-containing protein</fullName>
    </recommendedName>
</protein>
<dbReference type="PROSITE" id="PS00989">
    <property type="entry name" value="CLAT_ADAPTOR_S"/>
    <property type="match status" value="1"/>
</dbReference>
<dbReference type="SUPFAM" id="SSF64356">
    <property type="entry name" value="SNARE-like"/>
    <property type="match status" value="1"/>
</dbReference>
<sequence>MIRAILIFNNHGKPRLSKFYEHYSEDTEQQIIRETFHLVSKRDENVCNFLEGGMLIGGSDYKLIYRHYATLYFVFCVDSSESELGILDLIQVFVETLDKCFENVCELDLIFHVDKVHNILAEMVMGGMVLETNMNEIIMQVDAQNKMEKSEGERTFSEEEEQKLEAALSLDKQALNLVLETAAFILEQAVYHNVKPAALQQQLEAVHLNSDKAEVFSQSWATAGPELLEKLKHNTFAPKKLEYVGWQLNLQMAQSSQARLKSPSAILQLGLRNDDSEVRTQACSIIYLMTCYGFYANTWVKPVVDLDTFIAAVSENRKKLKQNTASNSLRIDSHVYSKMPSAVLLLLCYFDHRPLGRRFYRGPPSPLIAQCGRRILRGSAEESGRTFPNPGRSRGLSNSLPYSGVSLLIGVTRSPHRSALNVIRVAGQNTTCRHSR</sequence>
<name>A0A6A4SVD7_SCOMX</name>
<dbReference type="Gene3D" id="3.30.450.60">
    <property type="match status" value="1"/>
</dbReference>
<gene>
    <name evidence="11" type="ORF">F2P81_014118</name>
</gene>
<evidence type="ECO:0000256" key="7">
    <source>
        <dbReference type="ARBA" id="ARBA00023136"/>
    </source>
</evidence>
<evidence type="ECO:0000313" key="12">
    <source>
        <dbReference type="Proteomes" id="UP000438429"/>
    </source>
</evidence>
<keyword evidence="4" id="KW-0813">Transport</keyword>
<dbReference type="EMBL" id="VEVO01000012">
    <property type="protein sequence ID" value="KAF0034052.1"/>
    <property type="molecule type" value="Genomic_DNA"/>
</dbReference>
<dbReference type="InterPro" id="IPR000804">
    <property type="entry name" value="Clathrin_sm-chain_CS"/>
</dbReference>
<keyword evidence="7" id="KW-0472">Membrane</keyword>
<evidence type="ECO:0000256" key="8">
    <source>
        <dbReference type="ARBA" id="ARBA00023329"/>
    </source>
</evidence>
<keyword evidence="5" id="KW-0653">Protein transport</keyword>
<evidence type="ECO:0000256" key="4">
    <source>
        <dbReference type="ARBA" id="ARBA00022448"/>
    </source>
</evidence>
<dbReference type="Pfam" id="PF01217">
    <property type="entry name" value="Clat_adaptor_s"/>
    <property type="match status" value="1"/>
</dbReference>
<dbReference type="GO" id="GO:0006896">
    <property type="term" value="P:Golgi to vacuole transport"/>
    <property type="evidence" value="ECO:0007669"/>
    <property type="project" value="InterPro"/>
</dbReference>
<dbReference type="InterPro" id="IPR022775">
    <property type="entry name" value="AP_mu_sigma_su"/>
</dbReference>
<dbReference type="GO" id="GO:0030659">
    <property type="term" value="C:cytoplasmic vesicle membrane"/>
    <property type="evidence" value="ECO:0007669"/>
    <property type="project" value="UniProtKB-SubCell"/>
</dbReference>
<dbReference type="Proteomes" id="UP000438429">
    <property type="component" value="Unassembled WGS sequence"/>
</dbReference>
<dbReference type="GO" id="GO:0005794">
    <property type="term" value="C:Golgi apparatus"/>
    <property type="evidence" value="ECO:0007669"/>
    <property type="project" value="UniProtKB-SubCell"/>
</dbReference>
<dbReference type="GO" id="GO:0006886">
    <property type="term" value="P:intracellular protein transport"/>
    <property type="evidence" value="ECO:0007669"/>
    <property type="project" value="InterPro"/>
</dbReference>
<dbReference type="GO" id="GO:0030123">
    <property type="term" value="C:AP-3 adaptor complex"/>
    <property type="evidence" value="ECO:0007669"/>
    <property type="project" value="InterPro"/>
</dbReference>